<dbReference type="Ensembl" id="ENSNPET00000002293.1">
    <property type="protein sequence ID" value="ENSNPEP00000002249.1"/>
    <property type="gene ID" value="ENSNPEG00000001733.1"/>
</dbReference>
<accession>A0A8C6YTS1</accession>
<sequence>PPVKSSFSPDPGGAHGVQEDGQLQSHQLHQLHLPPHHSQAWIALSTSSSVGGKPTAPSGPGRGLREPKPAASSNFPQRNAQ</sequence>
<organism evidence="2 3">
    <name type="scientific">Nothoprocta perdicaria</name>
    <name type="common">Chilean tinamou</name>
    <name type="synonym">Crypturus perdicarius</name>
    <dbReference type="NCBI Taxonomy" id="30464"/>
    <lineage>
        <taxon>Eukaryota</taxon>
        <taxon>Metazoa</taxon>
        <taxon>Chordata</taxon>
        <taxon>Craniata</taxon>
        <taxon>Vertebrata</taxon>
        <taxon>Euteleostomi</taxon>
        <taxon>Archelosauria</taxon>
        <taxon>Archosauria</taxon>
        <taxon>Dinosauria</taxon>
        <taxon>Saurischia</taxon>
        <taxon>Theropoda</taxon>
        <taxon>Coelurosauria</taxon>
        <taxon>Aves</taxon>
        <taxon>Palaeognathae</taxon>
        <taxon>Tinamiformes</taxon>
        <taxon>Tinamidae</taxon>
        <taxon>Nothoprocta</taxon>
    </lineage>
</organism>
<keyword evidence="3" id="KW-1185">Reference proteome</keyword>
<evidence type="ECO:0000313" key="2">
    <source>
        <dbReference type="Ensembl" id="ENSNPEP00000002249.1"/>
    </source>
</evidence>
<feature type="compositionally biased region" description="Polar residues" evidence="1">
    <location>
        <begin position="71"/>
        <end position="81"/>
    </location>
</feature>
<feature type="region of interest" description="Disordered" evidence="1">
    <location>
        <begin position="1"/>
        <end position="81"/>
    </location>
</feature>
<dbReference type="Proteomes" id="UP000694420">
    <property type="component" value="Unplaced"/>
</dbReference>
<protein>
    <submittedName>
        <fullName evidence="2">Uncharacterized protein</fullName>
    </submittedName>
</protein>
<dbReference type="AlphaFoldDB" id="A0A8C6YTS1"/>
<evidence type="ECO:0000313" key="3">
    <source>
        <dbReference type="Proteomes" id="UP000694420"/>
    </source>
</evidence>
<evidence type="ECO:0000256" key="1">
    <source>
        <dbReference type="SAM" id="MobiDB-lite"/>
    </source>
</evidence>
<proteinExistence type="predicted"/>
<feature type="compositionally biased region" description="Low complexity" evidence="1">
    <location>
        <begin position="22"/>
        <end position="39"/>
    </location>
</feature>
<reference evidence="2" key="1">
    <citation type="submission" date="2025-08" db="UniProtKB">
        <authorList>
            <consortium name="Ensembl"/>
        </authorList>
    </citation>
    <scope>IDENTIFICATION</scope>
</reference>
<reference evidence="2" key="2">
    <citation type="submission" date="2025-09" db="UniProtKB">
        <authorList>
            <consortium name="Ensembl"/>
        </authorList>
    </citation>
    <scope>IDENTIFICATION</scope>
</reference>
<name>A0A8C6YTS1_NOTPE</name>